<dbReference type="Pfam" id="PF07751">
    <property type="entry name" value="Abi_2"/>
    <property type="match status" value="1"/>
</dbReference>
<proteinExistence type="predicted"/>
<evidence type="ECO:0000313" key="3">
    <source>
        <dbReference type="Proteomes" id="UP000650485"/>
    </source>
</evidence>
<evidence type="ECO:0000256" key="1">
    <source>
        <dbReference type="SAM" id="Coils"/>
    </source>
</evidence>
<reference evidence="2" key="1">
    <citation type="submission" date="2020-08" db="EMBL/GenBank/DDBJ databases">
        <title>Complete genome sequence of Weissella confusa strain FS54 provides insights into metabolic potential.</title>
        <authorList>
            <person name="Fhoula I."/>
            <person name="Najjari A."/>
            <person name="Lekired A."/>
            <person name="Bessrour-Aouam N."/>
            <person name="Jaballah S."/>
            <person name="Klibi N."/>
            <person name="Ouzari H.-I."/>
        </authorList>
    </citation>
    <scope>NUCLEOTIDE SEQUENCE</scope>
    <source>
        <strain evidence="2">FS54</strain>
    </source>
</reference>
<organism evidence="2 3">
    <name type="scientific">Weissella confusa</name>
    <name type="common">Lactobacillus confusus</name>
    <dbReference type="NCBI Taxonomy" id="1583"/>
    <lineage>
        <taxon>Bacteria</taxon>
        <taxon>Bacillati</taxon>
        <taxon>Bacillota</taxon>
        <taxon>Bacilli</taxon>
        <taxon>Lactobacillales</taxon>
        <taxon>Lactobacillaceae</taxon>
        <taxon>Weissella</taxon>
    </lineage>
</organism>
<dbReference type="Proteomes" id="UP000650485">
    <property type="component" value="Unassembled WGS sequence"/>
</dbReference>
<feature type="coiled-coil region" evidence="1">
    <location>
        <begin position="73"/>
        <end position="100"/>
    </location>
</feature>
<accession>A0A923NFD3</accession>
<sequence length="380" mass="44482">MAKPIKESSTIPEQLQKLISRGLIINDIFYANERLSSIGYYNIINAYKAPFLRTTGAEKFIPGITFEDIDNIYRFDKRQRRILQNTLEDIEQQLRQITTRKFIEVHGDDPEKYYDMKAFRAFKNSDAYRRFSNKITYPALENHFQPFKHYREKYKGVPLWVAMSDWDFGTLETFIRQLKPNVKEKIIDEFFSDDFKNDMHNEKSSIEGFFGEFLILLRMFRNRVSHGYRVYNYRPVAVSKEGVTRPVLKYYRGFQGLEGITKSAYNKGAGNGDIHLLLVGLGKLRYRSPFIQLKNETLDNLMQSLHDHQSVDYHLMSSMGYPVTAIAAFVRNSIERNKILQVQNPKLSNIFNYYSVESSADLIVVKPEDLPSHLINNHAY</sequence>
<evidence type="ECO:0000313" key="2">
    <source>
        <dbReference type="EMBL" id="MBC6499587.1"/>
    </source>
</evidence>
<dbReference type="InterPro" id="IPR011664">
    <property type="entry name" value="Abi_system_AbiD/AbiF-like"/>
</dbReference>
<keyword evidence="1" id="KW-0175">Coiled coil</keyword>
<name>A0A923NFD3_WEICO</name>
<dbReference type="AlphaFoldDB" id="A0A923NFD3"/>
<comment type="caution">
    <text evidence="2">The sequence shown here is derived from an EMBL/GenBank/DDBJ whole genome shotgun (WGS) entry which is preliminary data.</text>
</comment>
<dbReference type="RefSeq" id="WP_135474486.1">
    <property type="nucleotide sequence ID" value="NZ_CP110106.1"/>
</dbReference>
<gene>
    <name evidence="2" type="ORF">H7R52_15785</name>
</gene>
<protein>
    <submittedName>
        <fullName evidence="2">Abi family protein</fullName>
    </submittedName>
</protein>
<dbReference type="EMBL" id="JACSZT010000020">
    <property type="protein sequence ID" value="MBC6499587.1"/>
    <property type="molecule type" value="Genomic_DNA"/>
</dbReference>